<protein>
    <submittedName>
        <fullName evidence="2">Uncharacterized protein</fullName>
    </submittedName>
</protein>
<evidence type="ECO:0000313" key="2">
    <source>
        <dbReference type="EMBL" id="MBW6396338.1"/>
    </source>
</evidence>
<accession>A0ABS7A2E9</accession>
<feature type="compositionally biased region" description="Basic and acidic residues" evidence="1">
    <location>
        <begin position="20"/>
        <end position="41"/>
    </location>
</feature>
<reference evidence="2 3" key="1">
    <citation type="submission" date="2021-07" db="EMBL/GenBank/DDBJ databases">
        <authorList>
            <person name="So Y."/>
        </authorList>
    </citation>
    <scope>NUCLEOTIDE SEQUENCE [LARGE SCALE GENOMIC DNA]</scope>
    <source>
        <strain evidence="2 3">HJA6</strain>
    </source>
</reference>
<dbReference type="RefSeq" id="WP_219760722.1">
    <property type="nucleotide sequence ID" value="NZ_JAHYBZ010000001.1"/>
</dbReference>
<comment type="caution">
    <text evidence="2">The sequence shown here is derived from an EMBL/GenBank/DDBJ whole genome shotgun (WGS) entry which is preliminary data.</text>
</comment>
<organism evidence="2 3">
    <name type="scientific">Roseomonas alba</name>
    <dbReference type="NCBI Taxonomy" id="2846776"/>
    <lineage>
        <taxon>Bacteria</taxon>
        <taxon>Pseudomonadati</taxon>
        <taxon>Pseudomonadota</taxon>
        <taxon>Alphaproteobacteria</taxon>
        <taxon>Acetobacterales</taxon>
        <taxon>Roseomonadaceae</taxon>
        <taxon>Roseomonas</taxon>
    </lineage>
</organism>
<proteinExistence type="predicted"/>
<evidence type="ECO:0000313" key="3">
    <source>
        <dbReference type="Proteomes" id="UP001196565"/>
    </source>
</evidence>
<name>A0ABS7A2E9_9PROT</name>
<evidence type="ECO:0000256" key="1">
    <source>
        <dbReference type="SAM" id="MobiDB-lite"/>
    </source>
</evidence>
<feature type="region of interest" description="Disordered" evidence="1">
    <location>
        <begin position="64"/>
        <end position="86"/>
    </location>
</feature>
<keyword evidence="3" id="KW-1185">Reference proteome</keyword>
<gene>
    <name evidence="2" type="ORF">KPL78_00695</name>
</gene>
<dbReference type="Proteomes" id="UP001196565">
    <property type="component" value="Unassembled WGS sequence"/>
</dbReference>
<dbReference type="EMBL" id="JAHYBZ010000001">
    <property type="protein sequence ID" value="MBW6396338.1"/>
    <property type="molecule type" value="Genomic_DNA"/>
</dbReference>
<sequence>MAEALRLQFEWRDGSIHLKSVRPVDKRAPAGDPPRRDDRSKPPIGIELELRDDERTLYRRQVGTLFPDSHEVQTGDPARPFARHPRSKPYTVEVIVPVPPKARRLVLTEHRVEQRDRAAVAAREIVHVNEPLTIGGDDTPRQGRQ</sequence>
<feature type="region of interest" description="Disordered" evidence="1">
    <location>
        <begin position="20"/>
        <end position="50"/>
    </location>
</feature>